<reference evidence="4" key="2">
    <citation type="submission" date="2011-01" db="EMBL/GenBank/DDBJ databases">
        <authorList>
            <person name="Chen Y.-P."/>
            <person name="Lee S.-H."/>
            <person name="Tsai H.-J."/>
        </authorList>
    </citation>
    <scope>NUCLEOTIDE SEQUENCE</scope>
    <source>
        <strain evidence="4">0726</strain>
        <strain evidence="5">0846</strain>
        <plasmid evidence="4">pRA0726</plasmid>
        <plasmid evidence="5">pRA0846</plasmid>
    </source>
</reference>
<feature type="domain" description="Initiator Rep protein WH1" evidence="2">
    <location>
        <begin position="10"/>
        <end position="161"/>
    </location>
</feature>
<comment type="similarity">
    <text evidence="1">Belongs to the initiator RepB protein family.</text>
</comment>
<organism evidence="3">
    <name type="scientific">Riemerella anatipestifer</name>
    <name type="common">Moraxella anatipestifer</name>
    <dbReference type="NCBI Taxonomy" id="34085"/>
    <lineage>
        <taxon>Bacteria</taxon>
        <taxon>Pseudomonadati</taxon>
        <taxon>Bacteroidota</taxon>
        <taxon>Flavobacteriia</taxon>
        <taxon>Flavobacteriales</taxon>
        <taxon>Weeksellaceae</taxon>
        <taxon>Riemerella</taxon>
    </lineage>
</organism>
<geneLocation type="plasmid" evidence="4">
    <name>pRA0726</name>
</geneLocation>
<dbReference type="InterPro" id="IPR036390">
    <property type="entry name" value="WH_DNA-bd_sf"/>
</dbReference>
<dbReference type="RefSeq" id="WP_014043447.1">
    <property type="nucleotide sequence ID" value="NC_015950.1"/>
</dbReference>
<dbReference type="EMBL" id="JF268688">
    <property type="protein sequence ID" value="AEM66519.1"/>
    <property type="molecule type" value="Genomic_DNA"/>
</dbReference>
<gene>
    <name evidence="3" type="primary">repA</name>
</gene>
<evidence type="ECO:0000313" key="3">
    <source>
        <dbReference type="EMBL" id="ADD83119.1"/>
    </source>
</evidence>
<geneLocation type="plasmid" evidence="3">
    <name>pRA0511</name>
</geneLocation>
<name>E5D2K9_RIEAN</name>
<dbReference type="AlphaFoldDB" id="E5D2K9"/>
<protein>
    <submittedName>
        <fullName evidence="3">RepA</fullName>
    </submittedName>
    <submittedName>
        <fullName evidence="4">Replication protein A</fullName>
    </submittedName>
</protein>
<dbReference type="Pfam" id="PF01051">
    <property type="entry name" value="Rep3_N"/>
    <property type="match status" value="1"/>
</dbReference>
<dbReference type="EMBL" id="JF268689">
    <property type="protein sequence ID" value="AEM66529.1"/>
    <property type="molecule type" value="Genomic_DNA"/>
</dbReference>
<evidence type="ECO:0000256" key="1">
    <source>
        <dbReference type="ARBA" id="ARBA00038283"/>
    </source>
</evidence>
<accession>E5D2K9</accession>
<proteinExistence type="inferred from homology"/>
<dbReference type="Gene3D" id="1.10.10.10">
    <property type="entry name" value="Winged helix-like DNA-binding domain superfamily/Winged helix DNA-binding domain"/>
    <property type="match status" value="2"/>
</dbReference>
<evidence type="ECO:0000259" key="2">
    <source>
        <dbReference type="Pfam" id="PF01051"/>
    </source>
</evidence>
<dbReference type="GO" id="GO:0003887">
    <property type="term" value="F:DNA-directed DNA polymerase activity"/>
    <property type="evidence" value="ECO:0007669"/>
    <property type="project" value="InterPro"/>
</dbReference>
<sequence length="334" mass="39947">MAKVDNKLMFQSYIFTTAKYDFSVYEKRILYRQIEIEQALLNNEALKDCIKIDTNLWGDKKYTIPISMLLANDEDKNYYKIKKAFKDLKSKNIEYEDEKEYACFGVIDKFWIDKYGRNVTWQSDKRIVEAVMDFTRGWRKYELKIAMQFETIYAMRFYELIANKTKPITYEVSFLEKMFQLENKYRNPQGNLNISMFKRRVLDPAKNELDKCSPYTFDYTLSKDKKIISLIPIFQEQFADESMKMIKIEEEKDIHSVLTQREIDVFTNEFGFTQQGLLNNYALFKDCKATLPSNYSFFLFQEIRKSRTKKGKISPAYVIGIIRNMLKDFKKEQQ</sequence>
<dbReference type="EMBL" id="GU014535">
    <property type="protein sequence ID" value="ADD83119.1"/>
    <property type="molecule type" value="Genomic_DNA"/>
</dbReference>
<dbReference type="InterPro" id="IPR036388">
    <property type="entry name" value="WH-like_DNA-bd_sf"/>
</dbReference>
<evidence type="ECO:0000313" key="5">
    <source>
        <dbReference type="EMBL" id="AEM66529.1"/>
    </source>
</evidence>
<reference evidence="4" key="3">
    <citation type="journal article" date="2012" name="Vet. Microbiol.">
        <title>Detection of florfenicol resistance genes in Riemerella anatipestifer isolated from ducks and geese.</title>
        <authorList>
            <person name="Chen Y.P."/>
            <person name="Lee S.H."/>
            <person name="Chou C.H."/>
            <person name="Tsai H.J."/>
        </authorList>
    </citation>
    <scope>NUCLEOTIDE SEQUENCE</scope>
    <source>
        <strain evidence="4">0726</strain>
        <strain evidence="5">0846</strain>
        <plasmid evidence="4">pRA0726</plasmid>
        <plasmid evidence="5">pRA0846</plasmid>
    </source>
</reference>
<dbReference type="SUPFAM" id="SSF46785">
    <property type="entry name" value="Winged helix' DNA-binding domain"/>
    <property type="match status" value="1"/>
</dbReference>
<dbReference type="GO" id="GO:0006270">
    <property type="term" value="P:DNA replication initiation"/>
    <property type="evidence" value="ECO:0007669"/>
    <property type="project" value="InterPro"/>
</dbReference>
<evidence type="ECO:0000313" key="4">
    <source>
        <dbReference type="EMBL" id="AEM66519.1"/>
    </source>
</evidence>
<dbReference type="Pfam" id="PF21205">
    <property type="entry name" value="Rep3_C"/>
    <property type="match status" value="1"/>
</dbReference>
<keyword evidence="3" id="KW-0614">Plasmid</keyword>
<geneLocation type="plasmid" evidence="5">
    <name>pRA0846</name>
</geneLocation>
<dbReference type="InterPro" id="IPR000525">
    <property type="entry name" value="Initiator_Rep_WH1"/>
</dbReference>
<reference evidence="3" key="1">
    <citation type="journal article" date="2010" name="Avian Pathol.">
        <title>Prevalence and molecular characterization of chloramphenicol resistance in Riemerella anatipestifer isolated from ducks and geese in Taiwan.</title>
        <authorList>
            <person name="Chen Y.P."/>
            <person name="Tsao M.Y."/>
            <person name="Lee S.H."/>
            <person name="Chou C.H."/>
            <person name="Tsai H.J."/>
        </authorList>
    </citation>
    <scope>NUCLEOTIDE SEQUENCE</scope>
    <source>
        <strain evidence="3">0511</strain>
        <plasmid evidence="3">pRA0511</plasmid>
    </source>
</reference>